<dbReference type="AlphaFoldDB" id="A0ABD2VX54"/>
<dbReference type="InterPro" id="IPR041588">
    <property type="entry name" value="Integrase_H2C2"/>
</dbReference>
<protein>
    <recommendedName>
        <fullName evidence="2">Integrase zinc-binding domain-containing protein</fullName>
    </recommendedName>
</protein>
<accession>A0ABD2VX54</accession>
<dbReference type="Pfam" id="PF17921">
    <property type="entry name" value="Integrase_H2C2"/>
    <property type="match status" value="1"/>
</dbReference>
<dbReference type="Gene3D" id="1.10.340.70">
    <property type="match status" value="1"/>
</dbReference>
<feature type="compositionally biased region" description="Basic and acidic residues" evidence="1">
    <location>
        <begin position="97"/>
        <end position="108"/>
    </location>
</feature>
<gene>
    <name evidence="3" type="ORF">TKK_018959</name>
</gene>
<feature type="compositionally biased region" description="Polar residues" evidence="1">
    <location>
        <begin position="216"/>
        <end position="230"/>
    </location>
</feature>
<keyword evidence="4" id="KW-1185">Reference proteome</keyword>
<sequence length="230" mass="25264">MEELKGAQSRIRDRSAPGPDGVPNMALKLAIAARPDVFLRVYTTCLETGIFPSSWKRQRLVLLPKPGKPPDEPSSYRPLYNVVADALSRISPTNLDSNDRSSKLEAPAHKKMTRSSRMHKLSQVSICSKSSSTNTRVGATSHTDPSDLYLPAKLRRVAYEIKHLPAHPGVKATDRALAESFVWPGVPKKVSTWTRCCTACQLSKISRHNRSDEPVGSQSRSTGSNTSTLT</sequence>
<proteinExistence type="predicted"/>
<evidence type="ECO:0000259" key="2">
    <source>
        <dbReference type="Pfam" id="PF17921"/>
    </source>
</evidence>
<evidence type="ECO:0000313" key="4">
    <source>
        <dbReference type="Proteomes" id="UP001627154"/>
    </source>
</evidence>
<dbReference type="EMBL" id="JBJJXI010000157">
    <property type="protein sequence ID" value="KAL3385387.1"/>
    <property type="molecule type" value="Genomic_DNA"/>
</dbReference>
<dbReference type="PANTHER" id="PTHR19446">
    <property type="entry name" value="REVERSE TRANSCRIPTASES"/>
    <property type="match status" value="1"/>
</dbReference>
<reference evidence="3 4" key="1">
    <citation type="journal article" date="2024" name="bioRxiv">
        <title>A reference genome for Trichogramma kaykai: A tiny desert-dwelling parasitoid wasp with competing sex-ratio distorters.</title>
        <authorList>
            <person name="Culotta J."/>
            <person name="Lindsey A.R."/>
        </authorList>
    </citation>
    <scope>NUCLEOTIDE SEQUENCE [LARGE SCALE GENOMIC DNA]</scope>
    <source>
        <strain evidence="3 4">KSX58</strain>
    </source>
</reference>
<feature type="region of interest" description="Disordered" evidence="1">
    <location>
        <begin position="91"/>
        <end position="115"/>
    </location>
</feature>
<evidence type="ECO:0000313" key="3">
    <source>
        <dbReference type="EMBL" id="KAL3385387.1"/>
    </source>
</evidence>
<name>A0ABD2VX54_9HYME</name>
<organism evidence="3 4">
    <name type="scientific">Trichogramma kaykai</name>
    <dbReference type="NCBI Taxonomy" id="54128"/>
    <lineage>
        <taxon>Eukaryota</taxon>
        <taxon>Metazoa</taxon>
        <taxon>Ecdysozoa</taxon>
        <taxon>Arthropoda</taxon>
        <taxon>Hexapoda</taxon>
        <taxon>Insecta</taxon>
        <taxon>Pterygota</taxon>
        <taxon>Neoptera</taxon>
        <taxon>Endopterygota</taxon>
        <taxon>Hymenoptera</taxon>
        <taxon>Apocrita</taxon>
        <taxon>Proctotrupomorpha</taxon>
        <taxon>Chalcidoidea</taxon>
        <taxon>Trichogrammatidae</taxon>
        <taxon>Trichogramma</taxon>
    </lineage>
</organism>
<evidence type="ECO:0000256" key="1">
    <source>
        <dbReference type="SAM" id="MobiDB-lite"/>
    </source>
</evidence>
<feature type="region of interest" description="Disordered" evidence="1">
    <location>
        <begin position="207"/>
        <end position="230"/>
    </location>
</feature>
<feature type="region of interest" description="Disordered" evidence="1">
    <location>
        <begin position="1"/>
        <end position="20"/>
    </location>
</feature>
<comment type="caution">
    <text evidence="3">The sequence shown here is derived from an EMBL/GenBank/DDBJ whole genome shotgun (WGS) entry which is preliminary data.</text>
</comment>
<dbReference type="Proteomes" id="UP001627154">
    <property type="component" value="Unassembled WGS sequence"/>
</dbReference>
<feature type="domain" description="Integrase zinc-binding" evidence="2">
    <location>
        <begin position="151"/>
        <end position="205"/>
    </location>
</feature>